<feature type="transmembrane region" description="Helical" evidence="1">
    <location>
        <begin position="93"/>
        <end position="114"/>
    </location>
</feature>
<dbReference type="Pfam" id="PF04536">
    <property type="entry name" value="TPM_phosphatase"/>
    <property type="match status" value="1"/>
</dbReference>
<dbReference type="EMBL" id="AP019860">
    <property type="protein sequence ID" value="BBM84618.1"/>
    <property type="molecule type" value="Genomic_DNA"/>
</dbReference>
<evidence type="ECO:0000256" key="1">
    <source>
        <dbReference type="SAM" id="Phobius"/>
    </source>
</evidence>
<dbReference type="PANTHER" id="PTHR30373:SF8">
    <property type="entry name" value="BLL7265 PROTEIN"/>
    <property type="match status" value="1"/>
</dbReference>
<organism evidence="3 4">
    <name type="scientific">Uabimicrobium amorphum</name>
    <dbReference type="NCBI Taxonomy" id="2596890"/>
    <lineage>
        <taxon>Bacteria</taxon>
        <taxon>Pseudomonadati</taxon>
        <taxon>Planctomycetota</taxon>
        <taxon>Candidatus Uabimicrobiia</taxon>
        <taxon>Candidatus Uabimicrobiales</taxon>
        <taxon>Candidatus Uabimicrobiaceae</taxon>
        <taxon>Candidatus Uabimicrobium</taxon>
    </lineage>
</organism>
<name>A0A5S9IMG7_UABAM</name>
<gene>
    <name evidence="3" type="ORF">UABAM_02979</name>
</gene>
<evidence type="ECO:0000313" key="3">
    <source>
        <dbReference type="EMBL" id="BBM84618.1"/>
    </source>
</evidence>
<dbReference type="AlphaFoldDB" id="A0A5S9IMG7"/>
<keyword evidence="1" id="KW-1133">Transmembrane helix</keyword>
<proteinExistence type="predicted"/>
<protein>
    <recommendedName>
        <fullName evidence="2">TPM domain-containing protein</fullName>
    </recommendedName>
</protein>
<dbReference type="PANTHER" id="PTHR30373">
    <property type="entry name" value="UPF0603 PROTEIN YGCG"/>
    <property type="match status" value="1"/>
</dbReference>
<reference evidence="3 4" key="1">
    <citation type="submission" date="2019-08" db="EMBL/GenBank/DDBJ databases">
        <title>Complete genome sequence of Candidatus Uab amorphum.</title>
        <authorList>
            <person name="Shiratori T."/>
            <person name="Suzuki S."/>
            <person name="Kakizawa Y."/>
            <person name="Ishida K."/>
        </authorList>
    </citation>
    <scope>NUCLEOTIDE SEQUENCE [LARGE SCALE GENOMIC DNA]</scope>
    <source>
        <strain evidence="3 4">SRT547</strain>
    </source>
</reference>
<dbReference type="KEGG" id="uam:UABAM_02979"/>
<accession>A0A5S9IMG7</accession>
<feature type="transmembrane region" description="Helical" evidence="1">
    <location>
        <begin position="57"/>
        <end position="73"/>
    </location>
</feature>
<keyword evidence="4" id="KW-1185">Reference proteome</keyword>
<keyword evidence="1" id="KW-0812">Transmembrane</keyword>
<evidence type="ECO:0000313" key="4">
    <source>
        <dbReference type="Proteomes" id="UP000326354"/>
    </source>
</evidence>
<sequence length="235" mass="27232">MEGELLALGKMNIDKFLTKEQKQQVNKAVIKAEKKTNAEIVPIITDSSGQYDRAEDVFGLILTIVSVCVLWIYTQQTSVGEWGKTQYQYSLPLIIATIIVAFAVGAFLASRIWFIRHLFTPRSEMKRCVARGAQRAFYEFELWKTSNSNAVLIYISLFERMVYVLGDKKIRKKFQDEDFVEVRNIIIENLRRNKRSEALCDGITKCGEKLKQHFPSNKSKKNQLEDHLRIFKQNL</sequence>
<dbReference type="Proteomes" id="UP000326354">
    <property type="component" value="Chromosome"/>
</dbReference>
<feature type="domain" description="TPM" evidence="2">
    <location>
        <begin position="133"/>
        <end position="207"/>
    </location>
</feature>
<evidence type="ECO:0000259" key="2">
    <source>
        <dbReference type="Pfam" id="PF04536"/>
    </source>
</evidence>
<dbReference type="Gene3D" id="3.10.310.50">
    <property type="match status" value="1"/>
</dbReference>
<keyword evidence="1" id="KW-0472">Membrane</keyword>
<dbReference type="InterPro" id="IPR007621">
    <property type="entry name" value="TPM_dom"/>
</dbReference>